<organism evidence="11 12">
    <name type="scientific">Prymnesium parvum</name>
    <name type="common">Toxic golden alga</name>
    <dbReference type="NCBI Taxonomy" id="97485"/>
    <lineage>
        <taxon>Eukaryota</taxon>
        <taxon>Haptista</taxon>
        <taxon>Haptophyta</taxon>
        <taxon>Prymnesiophyceae</taxon>
        <taxon>Prymnesiales</taxon>
        <taxon>Prymnesiaceae</taxon>
        <taxon>Prymnesium</taxon>
    </lineage>
</organism>
<dbReference type="SUPFAM" id="SSF50677">
    <property type="entry name" value="ValRS/IleRS/LeuRS editing domain"/>
    <property type="match status" value="1"/>
</dbReference>
<dbReference type="InterPro" id="IPR009080">
    <property type="entry name" value="tRNAsynth_Ia_anticodon-bd"/>
</dbReference>
<protein>
    <recommendedName>
        <fullName evidence="2">leucine--tRNA ligase</fullName>
        <ecNumber evidence="2">6.1.1.4</ecNumber>
    </recommendedName>
    <alternativeName>
        <fullName evidence="8">Leucyl-tRNA synthetase</fullName>
    </alternativeName>
</protein>
<keyword evidence="5 9" id="KW-0067">ATP-binding</keyword>
<dbReference type="NCBIfam" id="TIGR00395">
    <property type="entry name" value="leuS_arch"/>
    <property type="match status" value="1"/>
</dbReference>
<accession>A0AB34K324</accession>
<dbReference type="Pfam" id="PF24810">
    <property type="entry name" value="RBD_LARS1"/>
    <property type="match status" value="1"/>
</dbReference>
<evidence type="ECO:0000256" key="9">
    <source>
        <dbReference type="RuleBase" id="RU363035"/>
    </source>
</evidence>
<keyword evidence="3 9" id="KW-0436">Ligase</keyword>
<evidence type="ECO:0000256" key="4">
    <source>
        <dbReference type="ARBA" id="ARBA00022741"/>
    </source>
</evidence>
<evidence type="ECO:0000313" key="11">
    <source>
        <dbReference type="EMBL" id="KAL1528621.1"/>
    </source>
</evidence>
<dbReference type="PANTHER" id="PTHR45794">
    <property type="entry name" value="LEUCYL-TRNA SYNTHETASE"/>
    <property type="match status" value="1"/>
</dbReference>
<comment type="similarity">
    <text evidence="1 9">Belongs to the class-I aminoacyl-tRNA synthetase family.</text>
</comment>
<dbReference type="PANTHER" id="PTHR45794:SF1">
    <property type="entry name" value="LEUCINE--TRNA LIGASE, CYTOPLASMIC"/>
    <property type="match status" value="1"/>
</dbReference>
<dbReference type="InterPro" id="IPR055416">
    <property type="entry name" value="RBD_LARS1"/>
</dbReference>
<sequence length="1244" mass="137734">MTEAPKGTARRDKLISLEQAAQAKWDQAKPFEVDAPEGKFDGGKFLVTFPYPYMNGTLHLGHAFSLSKAEFACAYQRMQGKKALFPFGFHCTGMPIQAAAYKLKKEYELYGAPVPNFPASPPEVVATDAEEGSITIGWKSPTSVGGGKLTGFQVCLMAGGDWKEVAVVPCEVLGTQCSYCVTGLAVGTELAFKVVSVVEGQPSRESKVLDKSADGKHALMLMAAKKEEAKKGEKKGGGGGKPAKPAKIVAKTGGMTTQWDILRSMGISVEDCLPFVDPIYWLQYFPPIGKTDLQRFGCGVDWRRSFITTDFNPYYDSFVRWQFFQLKRGDFIAFGKRPSIFSEADGQPCMDHDRDKGEGVNPQEYTALKMKILEPYPAVLSSLAQPGRTIYCLAATLRPETMCGQTNCWILPDGDYGVFELDANTYYICAPRAARNMAFQDIFPVWGQMPKQLLAVKGKDLLGCAIKAPSTPYERIYMLPLTTISMTKGTAIVTSVPSDSPDDYAAFMDLKNPKKREFYGVQAEWIEPFALIPIIKTEELGDVAAEFMCQKLKVQSQKDVEKLKEAHDVVYTLGFHKGVMTAGPFAGMSVMDAKPLCKKKLCADGEAFTYQEPEGPVFPRSTPDVECVVANVDQYYLKYGEAEWAGAIRKHLETFESYNPVVEKAFKDALAWLSDWACSRSFGLGTRVPWDDKFLIESLSDSTIYMAYYTVAHFLQGGVLDGRTTGPSGITAEQCTPAFWDYVLLGTKYDASIGIPEEKLKPLRREFTFWYPMDLRVSGKDLIPNHLTMSLYNHAAVWKDQPELWPRSFFCNGHVQVDAEKMSKSKGNFISVAGACDTWGADATRFTCADAGDGLLNANYDRVVADRAILTLTTELDWITTTLNGTNKDTKLRPEGGVAMWLDDWFCNEMVRIVHLATKAYEGMRFKEALKFGFYGMQEARDRYRTGTAHVGVRKSLVLQWVEWSALLMTPITPHFSEALWELLGKPGCIVSARWPSPDVMEKPEITSAGNYLFDVSHSLAAALVNRDKKKGKGPTESSTKPNQVNLYVATTFPRWKEIVLEILQAAFNAETSECGDQVMRDIKDNAELNSFNKGKQVPQFAAMVRDEAKTRGEEAFALKMPFDEQSVLRENLPYLCSILGVSAIHLYAADMPCAFPEPEVLASAVPGKPQAHFFFDEVIRTPVGEGAAAAISTPKLSMMEYLEQHNVAVVLNDAVNQLATEQPADPFAWLSSKLGSVAKSSSK</sequence>
<dbReference type="InterPro" id="IPR003961">
    <property type="entry name" value="FN3_dom"/>
</dbReference>
<dbReference type="PROSITE" id="PS50853">
    <property type="entry name" value="FN3"/>
    <property type="match status" value="1"/>
</dbReference>
<dbReference type="PROSITE" id="PS00178">
    <property type="entry name" value="AA_TRNA_LIGASE_I"/>
    <property type="match status" value="1"/>
</dbReference>
<evidence type="ECO:0000256" key="8">
    <source>
        <dbReference type="ARBA" id="ARBA00030520"/>
    </source>
</evidence>
<comment type="caution">
    <text evidence="11">The sequence shown here is derived from an EMBL/GenBank/DDBJ whole genome shotgun (WGS) entry which is preliminary data.</text>
</comment>
<feature type="domain" description="Fibronectin type-III" evidence="10">
    <location>
        <begin position="118"/>
        <end position="216"/>
    </location>
</feature>
<dbReference type="InterPro" id="IPR013783">
    <property type="entry name" value="Ig-like_fold"/>
</dbReference>
<reference evidence="11 12" key="1">
    <citation type="journal article" date="2024" name="Science">
        <title>Giant polyketide synthase enzymes in the biosynthesis of giant marine polyether toxins.</title>
        <authorList>
            <person name="Fallon T.R."/>
            <person name="Shende V.V."/>
            <person name="Wierzbicki I.H."/>
            <person name="Pendleton A.L."/>
            <person name="Watervoot N.F."/>
            <person name="Auber R.P."/>
            <person name="Gonzalez D.J."/>
            <person name="Wisecaver J.H."/>
            <person name="Moore B.S."/>
        </authorList>
    </citation>
    <scope>NUCLEOTIDE SEQUENCE [LARGE SCALE GENOMIC DNA]</scope>
    <source>
        <strain evidence="11 12">12B1</strain>
    </source>
</reference>
<dbReference type="GO" id="GO:0005524">
    <property type="term" value="F:ATP binding"/>
    <property type="evidence" value="ECO:0007669"/>
    <property type="project" value="UniProtKB-KW"/>
</dbReference>
<dbReference type="CDD" id="cd00063">
    <property type="entry name" value="FN3"/>
    <property type="match status" value="1"/>
</dbReference>
<evidence type="ECO:0000256" key="3">
    <source>
        <dbReference type="ARBA" id="ARBA00022598"/>
    </source>
</evidence>
<dbReference type="AlphaFoldDB" id="A0AB34K324"/>
<dbReference type="Gene3D" id="3.90.740.10">
    <property type="entry name" value="Valyl/Leucyl/Isoleucyl-tRNA synthetase, editing domain"/>
    <property type="match status" value="1"/>
</dbReference>
<evidence type="ECO:0000313" key="12">
    <source>
        <dbReference type="Proteomes" id="UP001515480"/>
    </source>
</evidence>
<dbReference type="Gene3D" id="2.60.40.10">
    <property type="entry name" value="Immunoglobulins"/>
    <property type="match status" value="1"/>
</dbReference>
<dbReference type="InterPro" id="IPR009008">
    <property type="entry name" value="Val/Leu/Ile-tRNA-synth_edit"/>
</dbReference>
<name>A0AB34K324_PRYPA</name>
<dbReference type="Proteomes" id="UP001515480">
    <property type="component" value="Unassembled WGS sequence"/>
</dbReference>
<dbReference type="GO" id="GO:0006429">
    <property type="term" value="P:leucyl-tRNA aminoacylation"/>
    <property type="evidence" value="ECO:0007669"/>
    <property type="project" value="InterPro"/>
</dbReference>
<dbReference type="Pfam" id="PF00041">
    <property type="entry name" value="fn3"/>
    <property type="match status" value="1"/>
</dbReference>
<dbReference type="GO" id="GO:0004823">
    <property type="term" value="F:leucine-tRNA ligase activity"/>
    <property type="evidence" value="ECO:0007669"/>
    <property type="project" value="UniProtKB-EC"/>
</dbReference>
<dbReference type="Pfam" id="PF08264">
    <property type="entry name" value="Anticodon_1"/>
    <property type="match status" value="1"/>
</dbReference>
<dbReference type="Gene3D" id="3.40.50.620">
    <property type="entry name" value="HUPs"/>
    <property type="match status" value="2"/>
</dbReference>
<dbReference type="InterPro" id="IPR002300">
    <property type="entry name" value="aa-tRNA-synth_Ia"/>
</dbReference>
<dbReference type="Gene3D" id="1.10.730.10">
    <property type="entry name" value="Isoleucyl-tRNA Synthetase, Domain 1"/>
    <property type="match status" value="1"/>
</dbReference>
<dbReference type="InterPro" id="IPR014729">
    <property type="entry name" value="Rossmann-like_a/b/a_fold"/>
</dbReference>
<dbReference type="EC" id="6.1.1.4" evidence="2"/>
<keyword evidence="6 9" id="KW-0648">Protein biosynthesis</keyword>
<evidence type="ECO:0000256" key="7">
    <source>
        <dbReference type="ARBA" id="ARBA00023146"/>
    </source>
</evidence>
<dbReference type="InterPro" id="IPR036116">
    <property type="entry name" value="FN3_sf"/>
</dbReference>
<dbReference type="InterPro" id="IPR004493">
    <property type="entry name" value="Leu-tRNA-synth_Ia_arc/euk"/>
</dbReference>
<evidence type="ECO:0000256" key="1">
    <source>
        <dbReference type="ARBA" id="ARBA00005594"/>
    </source>
</evidence>
<dbReference type="InterPro" id="IPR001412">
    <property type="entry name" value="aa-tRNA-synth_I_CS"/>
</dbReference>
<evidence type="ECO:0000259" key="10">
    <source>
        <dbReference type="PROSITE" id="PS50853"/>
    </source>
</evidence>
<keyword evidence="12" id="KW-1185">Reference proteome</keyword>
<dbReference type="SUPFAM" id="SSF52374">
    <property type="entry name" value="Nucleotidylyl transferase"/>
    <property type="match status" value="1"/>
</dbReference>
<gene>
    <name evidence="11" type="ORF">AB1Y20_009959</name>
</gene>
<dbReference type="InterPro" id="IPR013155">
    <property type="entry name" value="M/V/L/I-tRNA-synth_anticd-bd"/>
</dbReference>
<evidence type="ECO:0000256" key="2">
    <source>
        <dbReference type="ARBA" id="ARBA00013164"/>
    </source>
</evidence>
<dbReference type="FunFam" id="3.90.740.10:FF:000001">
    <property type="entry name" value="Leucine--tRNA ligase, cytoplasmic"/>
    <property type="match status" value="1"/>
</dbReference>
<dbReference type="Pfam" id="PF00133">
    <property type="entry name" value="tRNA-synt_1"/>
    <property type="match status" value="2"/>
</dbReference>
<dbReference type="GO" id="GO:0002161">
    <property type="term" value="F:aminoacyl-tRNA deacylase activity"/>
    <property type="evidence" value="ECO:0007669"/>
    <property type="project" value="InterPro"/>
</dbReference>
<proteinExistence type="inferred from homology"/>
<keyword evidence="4 9" id="KW-0547">Nucleotide-binding</keyword>
<evidence type="ECO:0000256" key="6">
    <source>
        <dbReference type="ARBA" id="ARBA00022917"/>
    </source>
</evidence>
<evidence type="ECO:0000256" key="5">
    <source>
        <dbReference type="ARBA" id="ARBA00022840"/>
    </source>
</evidence>
<dbReference type="EMBL" id="JBGBPQ010000002">
    <property type="protein sequence ID" value="KAL1528621.1"/>
    <property type="molecule type" value="Genomic_DNA"/>
</dbReference>
<dbReference type="SUPFAM" id="SSF49265">
    <property type="entry name" value="Fibronectin type III"/>
    <property type="match status" value="1"/>
</dbReference>
<dbReference type="SUPFAM" id="SSF47391">
    <property type="entry name" value="Dimerization-anchoring domain of cAMP-dependent PK regulatory subunit"/>
    <property type="match status" value="1"/>
</dbReference>
<keyword evidence="7 9" id="KW-0030">Aminoacyl-tRNA synthetase</keyword>
<dbReference type="SUPFAM" id="SSF47323">
    <property type="entry name" value="Anticodon-binding domain of a subclass of class I aminoacyl-tRNA synthetases"/>
    <property type="match status" value="1"/>
</dbReference>
<dbReference type="SMART" id="SM00060">
    <property type="entry name" value="FN3"/>
    <property type="match status" value="1"/>
</dbReference>